<reference evidence="1 2" key="2">
    <citation type="journal article" date="2022" name="Mol. Ecol. Resour.">
        <title>The genomes of chicory, endive, great burdock and yacon provide insights into Asteraceae paleo-polyploidization history and plant inulin production.</title>
        <authorList>
            <person name="Fan W."/>
            <person name="Wang S."/>
            <person name="Wang H."/>
            <person name="Wang A."/>
            <person name="Jiang F."/>
            <person name="Liu H."/>
            <person name="Zhao H."/>
            <person name="Xu D."/>
            <person name="Zhang Y."/>
        </authorList>
    </citation>
    <scope>NUCLEOTIDE SEQUENCE [LARGE SCALE GENOMIC DNA]</scope>
    <source>
        <strain evidence="2">cv. Niubang</strain>
    </source>
</reference>
<gene>
    <name evidence="1" type="ORF">L6452_35729</name>
</gene>
<comment type="caution">
    <text evidence="1">The sequence shown here is derived from an EMBL/GenBank/DDBJ whole genome shotgun (WGS) entry which is preliminary data.</text>
</comment>
<organism evidence="1 2">
    <name type="scientific">Arctium lappa</name>
    <name type="common">Greater burdock</name>
    <name type="synonym">Lappa major</name>
    <dbReference type="NCBI Taxonomy" id="4217"/>
    <lineage>
        <taxon>Eukaryota</taxon>
        <taxon>Viridiplantae</taxon>
        <taxon>Streptophyta</taxon>
        <taxon>Embryophyta</taxon>
        <taxon>Tracheophyta</taxon>
        <taxon>Spermatophyta</taxon>
        <taxon>Magnoliopsida</taxon>
        <taxon>eudicotyledons</taxon>
        <taxon>Gunneridae</taxon>
        <taxon>Pentapetalae</taxon>
        <taxon>asterids</taxon>
        <taxon>campanulids</taxon>
        <taxon>Asterales</taxon>
        <taxon>Asteraceae</taxon>
        <taxon>Carduoideae</taxon>
        <taxon>Cardueae</taxon>
        <taxon>Arctiinae</taxon>
        <taxon>Arctium</taxon>
    </lineage>
</organism>
<name>A0ACB8Y8D1_ARCLA</name>
<sequence length="85" mass="9463">MVRVELKSLFKLIKAIASFEGLKGFWKGNFVNILRTAPFKALNLCAYLPFLQKVFSLGVLESMKVEDTVFRVKGSMSSKLNSSGS</sequence>
<proteinExistence type="predicted"/>
<evidence type="ECO:0000313" key="1">
    <source>
        <dbReference type="EMBL" id="KAI3680949.1"/>
    </source>
</evidence>
<evidence type="ECO:0000313" key="2">
    <source>
        <dbReference type="Proteomes" id="UP001055879"/>
    </source>
</evidence>
<protein>
    <submittedName>
        <fullName evidence="1">Uncharacterized protein</fullName>
    </submittedName>
</protein>
<dbReference type="Proteomes" id="UP001055879">
    <property type="component" value="Linkage Group LG13"/>
</dbReference>
<reference evidence="2" key="1">
    <citation type="journal article" date="2022" name="Mol. Ecol. Resour.">
        <title>The genomes of chicory, endive, great burdock and yacon provide insights into Asteraceae palaeo-polyploidization history and plant inulin production.</title>
        <authorList>
            <person name="Fan W."/>
            <person name="Wang S."/>
            <person name="Wang H."/>
            <person name="Wang A."/>
            <person name="Jiang F."/>
            <person name="Liu H."/>
            <person name="Zhao H."/>
            <person name="Xu D."/>
            <person name="Zhang Y."/>
        </authorList>
    </citation>
    <scope>NUCLEOTIDE SEQUENCE [LARGE SCALE GENOMIC DNA]</scope>
    <source>
        <strain evidence="2">cv. Niubang</strain>
    </source>
</reference>
<keyword evidence="2" id="KW-1185">Reference proteome</keyword>
<dbReference type="EMBL" id="CM042059">
    <property type="protein sequence ID" value="KAI3680949.1"/>
    <property type="molecule type" value="Genomic_DNA"/>
</dbReference>
<accession>A0ACB8Y8D1</accession>